<dbReference type="AlphaFoldDB" id="A0A3P7ADY0"/>
<dbReference type="PANTHER" id="PTHR19229">
    <property type="entry name" value="ATP-BINDING CASSETTE TRANSPORTER SUBFAMILY A ABCA"/>
    <property type="match status" value="1"/>
</dbReference>
<proteinExistence type="predicted"/>
<gene>
    <name evidence="4" type="ORF">NBR_LOCUS8980</name>
</gene>
<protein>
    <recommendedName>
        <fullName evidence="3">ABC transporter domain-containing protein</fullName>
    </recommendedName>
</protein>
<evidence type="ECO:0000313" key="4">
    <source>
        <dbReference type="EMBL" id="VDL72569.1"/>
    </source>
</evidence>
<reference evidence="4 5" key="1">
    <citation type="submission" date="2018-11" db="EMBL/GenBank/DDBJ databases">
        <authorList>
            <consortium name="Pathogen Informatics"/>
        </authorList>
    </citation>
    <scope>NUCLEOTIDE SEQUENCE [LARGE SCALE GENOMIC DNA]</scope>
</reference>
<dbReference type="GO" id="GO:0016887">
    <property type="term" value="F:ATP hydrolysis activity"/>
    <property type="evidence" value="ECO:0007669"/>
    <property type="project" value="InterPro"/>
</dbReference>
<dbReference type="GO" id="GO:0140359">
    <property type="term" value="F:ABC-type transporter activity"/>
    <property type="evidence" value="ECO:0007669"/>
    <property type="project" value="InterPro"/>
</dbReference>
<dbReference type="EMBL" id="UYSL01020074">
    <property type="protein sequence ID" value="VDL72569.1"/>
    <property type="molecule type" value="Genomic_DNA"/>
</dbReference>
<name>A0A3P7ADY0_NIPBR</name>
<evidence type="ECO:0000256" key="2">
    <source>
        <dbReference type="ARBA" id="ARBA00022737"/>
    </source>
</evidence>
<dbReference type="GO" id="GO:0005319">
    <property type="term" value="F:lipid transporter activity"/>
    <property type="evidence" value="ECO:0007669"/>
    <property type="project" value="TreeGrafter"/>
</dbReference>
<dbReference type="InterPro" id="IPR026082">
    <property type="entry name" value="ABCA"/>
</dbReference>
<evidence type="ECO:0000313" key="5">
    <source>
        <dbReference type="Proteomes" id="UP000271162"/>
    </source>
</evidence>
<accession>A0A3P7ADY0</accession>
<keyword evidence="5" id="KW-1185">Reference proteome</keyword>
<evidence type="ECO:0000259" key="3">
    <source>
        <dbReference type="Pfam" id="PF00005"/>
    </source>
</evidence>
<dbReference type="Proteomes" id="UP000271162">
    <property type="component" value="Unassembled WGS sequence"/>
</dbReference>
<organism evidence="4 5">
    <name type="scientific">Nippostrongylus brasiliensis</name>
    <name type="common">Rat hookworm</name>
    <dbReference type="NCBI Taxonomy" id="27835"/>
    <lineage>
        <taxon>Eukaryota</taxon>
        <taxon>Metazoa</taxon>
        <taxon>Ecdysozoa</taxon>
        <taxon>Nematoda</taxon>
        <taxon>Chromadorea</taxon>
        <taxon>Rhabditida</taxon>
        <taxon>Rhabditina</taxon>
        <taxon>Rhabditomorpha</taxon>
        <taxon>Strongyloidea</taxon>
        <taxon>Heligmosomidae</taxon>
        <taxon>Nippostrongylus</taxon>
    </lineage>
</organism>
<sequence>MFRTITIDGKDVGGNERVQVGICPQHNVLFPALTVSEHLNFYATLKNGNQSKKEMAAASAEMIADLRLEGKRDAMASTLSGGMQRRLCIGIAFIGGSKIVILDEPTAGVDPFARRAIWDLILKYKENHTVILTTHFMDEAEILGDHVAILSEVMRLLLLYLSIKYYFVISIKGSLKAFGTPMTLKEQHGNGYRLSVSFNSNW</sequence>
<dbReference type="GO" id="GO:0016020">
    <property type="term" value="C:membrane"/>
    <property type="evidence" value="ECO:0007669"/>
    <property type="project" value="InterPro"/>
</dbReference>
<dbReference type="InterPro" id="IPR003439">
    <property type="entry name" value="ABC_transporter-like_ATP-bd"/>
</dbReference>
<dbReference type="SUPFAM" id="SSF52540">
    <property type="entry name" value="P-loop containing nucleoside triphosphate hydrolases"/>
    <property type="match status" value="1"/>
</dbReference>
<dbReference type="STRING" id="27835.A0A3P7ADY0"/>
<dbReference type="Gene3D" id="3.40.50.300">
    <property type="entry name" value="P-loop containing nucleotide triphosphate hydrolases"/>
    <property type="match status" value="1"/>
</dbReference>
<keyword evidence="2" id="KW-0677">Repeat</keyword>
<evidence type="ECO:0000256" key="1">
    <source>
        <dbReference type="ARBA" id="ARBA00022448"/>
    </source>
</evidence>
<dbReference type="InterPro" id="IPR027417">
    <property type="entry name" value="P-loop_NTPase"/>
</dbReference>
<keyword evidence="1" id="KW-0813">Transport</keyword>
<dbReference type="Pfam" id="PF00005">
    <property type="entry name" value="ABC_tran"/>
    <property type="match status" value="1"/>
</dbReference>
<dbReference type="GO" id="GO:0005524">
    <property type="term" value="F:ATP binding"/>
    <property type="evidence" value="ECO:0007669"/>
    <property type="project" value="InterPro"/>
</dbReference>
<feature type="domain" description="ABC transporter" evidence="3">
    <location>
        <begin position="4"/>
        <end position="107"/>
    </location>
</feature>
<dbReference type="PANTHER" id="PTHR19229:SF36">
    <property type="entry name" value="ATP-BINDING CASSETTE SUB-FAMILY A MEMBER 2"/>
    <property type="match status" value="1"/>
</dbReference>